<sequence>MSGFFVNINNQVFKTFYCSRLARRASEVNR</sequence>
<name>A0A1H5LGT1_PSEAG</name>
<dbReference type="EMBL" id="FNSC01000002">
    <property type="protein sequence ID" value="SEE76204.1"/>
    <property type="molecule type" value="Genomic_DNA"/>
</dbReference>
<accession>A0A1H5LGT1</accession>
<organism evidence="1 2">
    <name type="scientific">Pseudomonas anguilliseptica</name>
    <dbReference type="NCBI Taxonomy" id="53406"/>
    <lineage>
        <taxon>Bacteria</taxon>
        <taxon>Pseudomonadati</taxon>
        <taxon>Pseudomonadota</taxon>
        <taxon>Gammaproteobacteria</taxon>
        <taxon>Pseudomonadales</taxon>
        <taxon>Pseudomonadaceae</taxon>
        <taxon>Pseudomonas</taxon>
    </lineage>
</organism>
<evidence type="ECO:0000313" key="2">
    <source>
        <dbReference type="Proteomes" id="UP000242849"/>
    </source>
</evidence>
<keyword evidence="2" id="KW-1185">Reference proteome</keyword>
<gene>
    <name evidence="1" type="ORF">SAMN05421553_5038</name>
</gene>
<evidence type="ECO:0000313" key="1">
    <source>
        <dbReference type="EMBL" id="SEE76204.1"/>
    </source>
</evidence>
<dbReference type="Proteomes" id="UP000242849">
    <property type="component" value="Unassembled WGS sequence"/>
</dbReference>
<reference evidence="2" key="1">
    <citation type="submission" date="2016-10" db="EMBL/GenBank/DDBJ databases">
        <authorList>
            <person name="Varghese N."/>
            <person name="Submissions S."/>
        </authorList>
    </citation>
    <scope>NUCLEOTIDE SEQUENCE [LARGE SCALE GENOMIC DNA]</scope>
    <source>
        <strain evidence="2">DSM 12111</strain>
    </source>
</reference>
<dbReference type="AlphaFoldDB" id="A0A1H5LGT1"/>
<proteinExistence type="predicted"/>
<protein>
    <submittedName>
        <fullName evidence="1">Uncharacterized protein</fullName>
    </submittedName>
</protein>